<dbReference type="Pfam" id="PF00501">
    <property type="entry name" value="AMP-binding"/>
    <property type="match status" value="1"/>
</dbReference>
<dbReference type="RefSeq" id="WP_265128372.1">
    <property type="nucleotide sequence ID" value="NZ_JAPCHY010000011.1"/>
</dbReference>
<dbReference type="PANTHER" id="PTHR36932:SF1">
    <property type="entry name" value="CAPSULAR POLYSACCHARIDE BIOSYNTHESIS PROTEIN"/>
    <property type="match status" value="1"/>
</dbReference>
<dbReference type="PANTHER" id="PTHR36932">
    <property type="entry name" value="CAPSULAR POLYSACCHARIDE BIOSYNTHESIS PROTEIN"/>
    <property type="match status" value="1"/>
</dbReference>
<comment type="caution">
    <text evidence="2">The sequence shown here is derived from an EMBL/GenBank/DDBJ whole genome shotgun (WGS) entry which is preliminary data.</text>
</comment>
<organism evidence="2 3">
    <name type="scientific">Xanthomonas chitinilytica</name>
    <dbReference type="NCBI Taxonomy" id="2989819"/>
    <lineage>
        <taxon>Bacteria</taxon>
        <taxon>Pseudomonadati</taxon>
        <taxon>Pseudomonadota</taxon>
        <taxon>Gammaproteobacteria</taxon>
        <taxon>Lysobacterales</taxon>
        <taxon>Lysobacteraceae</taxon>
        <taxon>Xanthomonas</taxon>
    </lineage>
</organism>
<evidence type="ECO:0000313" key="3">
    <source>
        <dbReference type="Proteomes" id="UP001209922"/>
    </source>
</evidence>
<gene>
    <name evidence="2" type="ORF">OK345_12795</name>
</gene>
<accession>A0ABT3JY04</accession>
<dbReference type="InterPro" id="IPR000873">
    <property type="entry name" value="AMP-dep_synth/lig_dom"/>
</dbReference>
<protein>
    <submittedName>
        <fullName evidence="2">AMP-binding protein</fullName>
    </submittedName>
</protein>
<dbReference type="Proteomes" id="UP001209922">
    <property type="component" value="Unassembled WGS sequence"/>
</dbReference>
<dbReference type="InterPro" id="IPR042099">
    <property type="entry name" value="ANL_N_sf"/>
</dbReference>
<dbReference type="InterPro" id="IPR053158">
    <property type="entry name" value="CapK_Type1_Caps_Biosynth"/>
</dbReference>
<dbReference type="SUPFAM" id="SSF56801">
    <property type="entry name" value="Acetyl-CoA synthetase-like"/>
    <property type="match status" value="1"/>
</dbReference>
<sequence>MTPEPTDADRYPTLSDAGRAVLERMREHPAAPVFRNRSGNRLLHEEVQALREYQARMADAPIGWVPGRAPEWLPSFVDQVFREVPYYRAQVRPGEFAAIAPVGRAELSADIARFVPDPVPLERMINFSTTGTTGHPLVLPSHPVVAGRYLAFHKRAMRRAGIELRHGRGEVGVMLLGHQRRCFTYVSVTPTMDESGLAKINLHPDDWRDPDDRARYLDAMRPEVIAGDPISFATLLALPVRHRPRALISVSMALSPALRARLEERFGCPVLDVYSMNEAGPLGVYDATAGGHVLLQPCMYVEILDAAGRPLPPGEVGEIALTGGFNFCLPLLRYRTGDRGALEAGPDGPVIRHLQGRRPVRFLTADGDWINNIDLTHALAALPLSRYVVHQAAGGSVSLRLPASEMHWADQASVRLSQALAGRDVTVVELSGDDKVLQYTSDLAGAMEA</sequence>
<feature type="domain" description="AMP-dependent synthetase/ligase" evidence="1">
    <location>
        <begin position="203"/>
        <end position="323"/>
    </location>
</feature>
<dbReference type="Gene3D" id="3.40.50.12780">
    <property type="entry name" value="N-terminal domain of ligase-like"/>
    <property type="match status" value="1"/>
</dbReference>
<evidence type="ECO:0000259" key="1">
    <source>
        <dbReference type="Pfam" id="PF00501"/>
    </source>
</evidence>
<proteinExistence type="predicted"/>
<keyword evidence="3" id="KW-1185">Reference proteome</keyword>
<name>A0ABT3JY04_9XANT</name>
<dbReference type="EMBL" id="JAPCHY010000011">
    <property type="protein sequence ID" value="MCW4473382.1"/>
    <property type="molecule type" value="Genomic_DNA"/>
</dbReference>
<evidence type="ECO:0000313" key="2">
    <source>
        <dbReference type="EMBL" id="MCW4473382.1"/>
    </source>
</evidence>
<reference evidence="2 3" key="1">
    <citation type="submission" date="2022-10" db="EMBL/GenBank/DDBJ databases">
        <title>Xanthomonas sp. H13-6.</title>
        <authorList>
            <person name="Liu X."/>
            <person name="Deng Z."/>
            <person name="Jiang Y."/>
            <person name="Yu T."/>
            <person name="Ai J."/>
        </authorList>
    </citation>
    <scope>NUCLEOTIDE SEQUENCE [LARGE SCALE GENOMIC DNA]</scope>
    <source>
        <strain evidence="2 3">H13-6</strain>
    </source>
</reference>